<protein>
    <submittedName>
        <fullName evidence="1">Uncharacterized protein</fullName>
    </submittedName>
</protein>
<evidence type="ECO:0000313" key="1">
    <source>
        <dbReference type="EMBL" id="HIZ65252.1"/>
    </source>
</evidence>
<dbReference type="EMBL" id="DXBG01000122">
    <property type="protein sequence ID" value="HIZ65252.1"/>
    <property type="molecule type" value="Genomic_DNA"/>
</dbReference>
<reference evidence="1" key="2">
    <citation type="submission" date="2021-04" db="EMBL/GenBank/DDBJ databases">
        <authorList>
            <person name="Gilroy R."/>
        </authorList>
    </citation>
    <scope>NUCLEOTIDE SEQUENCE</scope>
    <source>
        <strain evidence="1">1068</strain>
    </source>
</reference>
<dbReference type="AlphaFoldDB" id="A0A9D2FRA0"/>
<accession>A0A9D2FRA0</accession>
<gene>
    <name evidence="1" type="ORF">H9809_05025</name>
</gene>
<comment type="caution">
    <text evidence="1">The sequence shown here is derived from an EMBL/GenBank/DDBJ whole genome shotgun (WGS) entry which is preliminary data.</text>
</comment>
<organism evidence="1 2">
    <name type="scientific">Candidatus Blautia pullicola</name>
    <dbReference type="NCBI Taxonomy" id="2838498"/>
    <lineage>
        <taxon>Bacteria</taxon>
        <taxon>Bacillati</taxon>
        <taxon>Bacillota</taxon>
        <taxon>Clostridia</taxon>
        <taxon>Lachnospirales</taxon>
        <taxon>Lachnospiraceae</taxon>
        <taxon>Blautia</taxon>
    </lineage>
</organism>
<sequence>MPNYHITRSGFFSIAKEEKLLDYHPKYTNVETIKIAVQSYVDRGLIKV</sequence>
<dbReference type="Proteomes" id="UP000824056">
    <property type="component" value="Unassembled WGS sequence"/>
</dbReference>
<reference evidence="1" key="1">
    <citation type="journal article" date="2021" name="PeerJ">
        <title>Extensive microbial diversity within the chicken gut microbiome revealed by metagenomics and culture.</title>
        <authorList>
            <person name="Gilroy R."/>
            <person name="Ravi A."/>
            <person name="Getino M."/>
            <person name="Pursley I."/>
            <person name="Horton D.L."/>
            <person name="Alikhan N.F."/>
            <person name="Baker D."/>
            <person name="Gharbi K."/>
            <person name="Hall N."/>
            <person name="Watson M."/>
            <person name="Adriaenssens E.M."/>
            <person name="Foster-Nyarko E."/>
            <person name="Jarju S."/>
            <person name="Secka A."/>
            <person name="Antonio M."/>
            <person name="Oren A."/>
            <person name="Chaudhuri R.R."/>
            <person name="La Ragione R."/>
            <person name="Hildebrand F."/>
            <person name="Pallen M.J."/>
        </authorList>
    </citation>
    <scope>NUCLEOTIDE SEQUENCE</scope>
    <source>
        <strain evidence="1">1068</strain>
    </source>
</reference>
<name>A0A9D2FRA0_9FIRM</name>
<evidence type="ECO:0000313" key="2">
    <source>
        <dbReference type="Proteomes" id="UP000824056"/>
    </source>
</evidence>
<proteinExistence type="predicted"/>